<dbReference type="AlphaFoldDB" id="A0A6A6MFK4"/>
<keyword evidence="8" id="KW-0067">ATP-binding</keyword>
<dbReference type="InterPro" id="IPR007493">
    <property type="entry name" value="DUF538"/>
</dbReference>
<dbReference type="EC" id="2.7.2.3" evidence="4 10"/>
<evidence type="ECO:0000256" key="7">
    <source>
        <dbReference type="ARBA" id="ARBA00022777"/>
    </source>
</evidence>
<organism evidence="12 13">
    <name type="scientific">Hevea brasiliensis</name>
    <name type="common">Para rubber tree</name>
    <name type="synonym">Siphonia brasiliensis</name>
    <dbReference type="NCBI Taxonomy" id="3981"/>
    <lineage>
        <taxon>Eukaryota</taxon>
        <taxon>Viridiplantae</taxon>
        <taxon>Streptophyta</taxon>
        <taxon>Embryophyta</taxon>
        <taxon>Tracheophyta</taxon>
        <taxon>Spermatophyta</taxon>
        <taxon>Magnoliopsida</taxon>
        <taxon>eudicotyledons</taxon>
        <taxon>Gunneridae</taxon>
        <taxon>Pentapetalae</taxon>
        <taxon>rosids</taxon>
        <taxon>fabids</taxon>
        <taxon>Malpighiales</taxon>
        <taxon>Euphorbiaceae</taxon>
        <taxon>Crotonoideae</taxon>
        <taxon>Micrandreae</taxon>
        <taxon>Hevea</taxon>
    </lineage>
</organism>
<dbReference type="Pfam" id="PF00162">
    <property type="entry name" value="PGK"/>
    <property type="match status" value="2"/>
</dbReference>
<comment type="cofactor">
    <cofactor evidence="2">
        <name>Mg(2+)</name>
        <dbReference type="ChEBI" id="CHEBI:18420"/>
    </cofactor>
</comment>
<sequence length="395" mass="43325">MATKKSVSSLNDADLKGKGVFVRVDLNVPLDDNFNITDDTRIRAAVPTIKYLMDHGSKVILCTHLGRPKGVTPKYSLKPLVPRLSELLGVQVKMANDCIGEEVEKLVAELSDGGVLLLENVRFHKEEEKNDPEFSKKLAALADVYELDYLVGAVANPKKPFAAIVGGLKVSTKIGVIESLLGKVDILILGGGMMFTLYKAQGYSVGSSLVEEDKLDLATSLVEKAKAKGVSLLLPTDVVIADKFAADANSKTFSGAVEERAKRVFNKLKGKPQKSLADVLREYNLPPGLFPQNVKCYELDESKGKLIVYLPSVCEVCFKDSSILRYATRVKATLSRGKLTGIEGMKTKVIMWVKVSSVTVESYKSDKVWFTAGVKKTRPKDAYEMPREAIQVEEF</sequence>
<keyword evidence="6" id="KW-0547">Nucleotide-binding</keyword>
<dbReference type="EMBL" id="JAAGAX010000006">
    <property type="protein sequence ID" value="KAF2311285.1"/>
    <property type="molecule type" value="Genomic_DNA"/>
</dbReference>
<dbReference type="GO" id="GO:0006096">
    <property type="term" value="P:glycolytic process"/>
    <property type="evidence" value="ECO:0007669"/>
    <property type="project" value="InterPro"/>
</dbReference>
<dbReference type="SUPFAM" id="SSF141562">
    <property type="entry name" value="At5g01610-like"/>
    <property type="match status" value="1"/>
</dbReference>
<evidence type="ECO:0000256" key="10">
    <source>
        <dbReference type="RuleBase" id="RU000532"/>
    </source>
</evidence>
<protein>
    <recommendedName>
        <fullName evidence="4 10">Phosphoglycerate kinase</fullName>
        <ecNumber evidence="4 10">2.7.2.3</ecNumber>
    </recommendedName>
</protein>
<dbReference type="GO" id="GO:0043531">
    <property type="term" value="F:ADP binding"/>
    <property type="evidence" value="ECO:0007669"/>
    <property type="project" value="TreeGrafter"/>
</dbReference>
<dbReference type="PANTHER" id="PTHR11406:SF27">
    <property type="entry name" value="PHOSPHOGLYCERATE KINASE 3, CYTOSOLIC"/>
    <property type="match status" value="1"/>
</dbReference>
<comment type="caution">
    <text evidence="12">The sequence shown here is derived from an EMBL/GenBank/DDBJ whole genome shotgun (WGS) entry which is preliminary data.</text>
</comment>
<dbReference type="PROSITE" id="PS00111">
    <property type="entry name" value="PGLYCERATE_KINASE"/>
    <property type="match status" value="1"/>
</dbReference>
<keyword evidence="9" id="KW-0460">Magnesium</keyword>
<evidence type="ECO:0000256" key="6">
    <source>
        <dbReference type="ARBA" id="ARBA00022741"/>
    </source>
</evidence>
<dbReference type="InterPro" id="IPR015824">
    <property type="entry name" value="Phosphoglycerate_kinase_N"/>
</dbReference>
<name>A0A6A6MFK4_HEVBR</name>
<dbReference type="GO" id="GO:0004618">
    <property type="term" value="F:phosphoglycerate kinase activity"/>
    <property type="evidence" value="ECO:0007669"/>
    <property type="project" value="UniProtKB-EC"/>
</dbReference>
<gene>
    <name evidence="12" type="ORF">GH714_021504</name>
</gene>
<keyword evidence="5 10" id="KW-0808">Transferase</keyword>
<dbReference type="SUPFAM" id="SSF53748">
    <property type="entry name" value="Phosphoglycerate kinase"/>
    <property type="match status" value="1"/>
</dbReference>
<dbReference type="InterPro" id="IPR001576">
    <property type="entry name" value="Phosphoglycerate_kinase"/>
</dbReference>
<dbReference type="PRINTS" id="PR00477">
    <property type="entry name" value="PHGLYCKINASE"/>
</dbReference>
<evidence type="ECO:0000256" key="9">
    <source>
        <dbReference type="ARBA" id="ARBA00022842"/>
    </source>
</evidence>
<comment type="subunit">
    <text evidence="11">Monomer.</text>
</comment>
<evidence type="ECO:0000256" key="4">
    <source>
        <dbReference type="ARBA" id="ARBA00013061"/>
    </source>
</evidence>
<dbReference type="Pfam" id="PF04398">
    <property type="entry name" value="DUF538"/>
    <property type="match status" value="1"/>
</dbReference>
<comment type="catalytic activity">
    <reaction evidence="1 10">
        <text>(2R)-3-phosphoglycerate + ATP = (2R)-3-phospho-glyceroyl phosphate + ADP</text>
        <dbReference type="Rhea" id="RHEA:14801"/>
        <dbReference type="ChEBI" id="CHEBI:30616"/>
        <dbReference type="ChEBI" id="CHEBI:57604"/>
        <dbReference type="ChEBI" id="CHEBI:58272"/>
        <dbReference type="ChEBI" id="CHEBI:456216"/>
        <dbReference type="EC" id="2.7.2.3"/>
    </reaction>
</comment>
<dbReference type="InterPro" id="IPR036758">
    <property type="entry name" value="At5g01610-like"/>
</dbReference>
<evidence type="ECO:0000313" key="13">
    <source>
        <dbReference type="Proteomes" id="UP000467840"/>
    </source>
</evidence>
<evidence type="ECO:0000256" key="1">
    <source>
        <dbReference type="ARBA" id="ARBA00000642"/>
    </source>
</evidence>
<proteinExistence type="inferred from homology"/>
<dbReference type="Gene3D" id="3.40.50.1260">
    <property type="entry name" value="Phosphoglycerate kinase, N-terminal domain"/>
    <property type="match status" value="1"/>
</dbReference>
<evidence type="ECO:0000256" key="8">
    <source>
        <dbReference type="ARBA" id="ARBA00022840"/>
    </source>
</evidence>
<dbReference type="InterPro" id="IPR015911">
    <property type="entry name" value="Phosphoglycerate_kinase_CS"/>
</dbReference>
<comment type="similarity">
    <text evidence="3 10">Belongs to the phosphoglycerate kinase family.</text>
</comment>
<keyword evidence="7 10" id="KW-0418">Kinase</keyword>
<accession>A0A6A6MFK4</accession>
<evidence type="ECO:0000256" key="11">
    <source>
        <dbReference type="RuleBase" id="RU000696"/>
    </source>
</evidence>
<dbReference type="GO" id="GO:0005829">
    <property type="term" value="C:cytosol"/>
    <property type="evidence" value="ECO:0007669"/>
    <property type="project" value="TreeGrafter"/>
</dbReference>
<dbReference type="GO" id="GO:0006094">
    <property type="term" value="P:gluconeogenesis"/>
    <property type="evidence" value="ECO:0007669"/>
    <property type="project" value="TreeGrafter"/>
</dbReference>
<dbReference type="PANTHER" id="PTHR11406">
    <property type="entry name" value="PHOSPHOGLYCERATE KINASE"/>
    <property type="match status" value="1"/>
</dbReference>
<evidence type="ECO:0000313" key="12">
    <source>
        <dbReference type="EMBL" id="KAF2311285.1"/>
    </source>
</evidence>
<dbReference type="Proteomes" id="UP000467840">
    <property type="component" value="Chromosome 14"/>
</dbReference>
<reference evidence="12 13" key="1">
    <citation type="journal article" date="2020" name="Mol. Plant">
        <title>The Chromosome-Based Rubber Tree Genome Provides New Insights into Spurge Genome Evolution and Rubber Biosynthesis.</title>
        <authorList>
            <person name="Liu J."/>
            <person name="Shi C."/>
            <person name="Shi C.C."/>
            <person name="Li W."/>
            <person name="Zhang Q.J."/>
            <person name="Zhang Y."/>
            <person name="Li K."/>
            <person name="Lu H.F."/>
            <person name="Shi C."/>
            <person name="Zhu S.T."/>
            <person name="Xiao Z.Y."/>
            <person name="Nan H."/>
            <person name="Yue Y."/>
            <person name="Zhu X.G."/>
            <person name="Wu Y."/>
            <person name="Hong X.N."/>
            <person name="Fan G.Y."/>
            <person name="Tong Y."/>
            <person name="Zhang D."/>
            <person name="Mao C.L."/>
            <person name="Liu Y.L."/>
            <person name="Hao S.J."/>
            <person name="Liu W.Q."/>
            <person name="Lv M.Q."/>
            <person name="Zhang H.B."/>
            <person name="Liu Y."/>
            <person name="Hu-Tang G.R."/>
            <person name="Wang J.P."/>
            <person name="Wang J.H."/>
            <person name="Sun Y.H."/>
            <person name="Ni S.B."/>
            <person name="Chen W.B."/>
            <person name="Zhang X.C."/>
            <person name="Jiao Y.N."/>
            <person name="Eichler E.E."/>
            <person name="Li G.H."/>
            <person name="Liu X."/>
            <person name="Gao L.Z."/>
        </authorList>
    </citation>
    <scope>NUCLEOTIDE SEQUENCE [LARGE SCALE GENOMIC DNA]</scope>
    <source>
        <strain evidence="13">cv. GT1</strain>
        <tissue evidence="12">Leaf</tissue>
    </source>
</reference>
<dbReference type="GO" id="GO:0005524">
    <property type="term" value="F:ATP binding"/>
    <property type="evidence" value="ECO:0007669"/>
    <property type="project" value="UniProtKB-KW"/>
</dbReference>
<dbReference type="Gene3D" id="2.30.240.10">
    <property type="entry name" value="At5g01610-like"/>
    <property type="match status" value="1"/>
</dbReference>
<keyword evidence="13" id="KW-1185">Reference proteome</keyword>
<dbReference type="InterPro" id="IPR036043">
    <property type="entry name" value="Phosphoglycerate_kinase_sf"/>
</dbReference>
<dbReference type="FunFam" id="3.40.50.1260:FF:000006">
    <property type="entry name" value="Phosphoglycerate kinase"/>
    <property type="match status" value="1"/>
</dbReference>
<evidence type="ECO:0000256" key="5">
    <source>
        <dbReference type="ARBA" id="ARBA00022679"/>
    </source>
</evidence>
<evidence type="ECO:0000256" key="2">
    <source>
        <dbReference type="ARBA" id="ARBA00001946"/>
    </source>
</evidence>
<evidence type="ECO:0000256" key="3">
    <source>
        <dbReference type="ARBA" id="ARBA00008982"/>
    </source>
</evidence>